<keyword evidence="1" id="KW-0812">Transmembrane</keyword>
<proteinExistence type="predicted"/>
<name>A0A382PDR1_9ZZZZ</name>
<sequence>MNTDSNTQSQTLYFYAFTVVFLAGLLWSFGVVTVRYMVDAHDYVFQYLFYRGISIAIILIVYLFIREGLSFYKNFFNIGFSGVLGGLFLGTAMTGFIFSITMTTAAVTLFMLAAMPFIAAIVGYFVLGEVLRRSTIISMIIAFIGVCIMIINDSISGSALGAFIGFISATGFALYTVTIRWKPETPKFTTVLLAGIFCAIFSFMILGFSLKPFNSMPIINSYLSLLHGVIVASGLILYSLGAKYLPSAELALLSLMEVVGGVLWVWMPLFGINEVPSLTVIIGGVIITFAVLFHGVGARRKRMPVMP</sequence>
<dbReference type="AlphaFoldDB" id="A0A382PDR1"/>
<evidence type="ECO:0000256" key="1">
    <source>
        <dbReference type="SAM" id="Phobius"/>
    </source>
</evidence>
<feature type="transmembrane region" description="Helical" evidence="1">
    <location>
        <begin position="252"/>
        <end position="272"/>
    </location>
</feature>
<feature type="domain" description="EamA" evidence="2">
    <location>
        <begin position="18"/>
        <end position="150"/>
    </location>
</feature>
<keyword evidence="1" id="KW-1133">Transmembrane helix</keyword>
<evidence type="ECO:0000313" key="3">
    <source>
        <dbReference type="EMBL" id="SVC70960.1"/>
    </source>
</evidence>
<evidence type="ECO:0000259" key="2">
    <source>
        <dbReference type="Pfam" id="PF00892"/>
    </source>
</evidence>
<dbReference type="EMBL" id="UINC01106356">
    <property type="protein sequence ID" value="SVC70960.1"/>
    <property type="molecule type" value="Genomic_DNA"/>
</dbReference>
<protein>
    <recommendedName>
        <fullName evidence="2">EamA domain-containing protein</fullName>
    </recommendedName>
</protein>
<feature type="transmembrane region" description="Helical" evidence="1">
    <location>
        <begin position="106"/>
        <end position="127"/>
    </location>
</feature>
<accession>A0A382PDR1</accession>
<gene>
    <name evidence="3" type="ORF">METZ01_LOCUS323814</name>
</gene>
<keyword evidence="1" id="KW-0472">Membrane</keyword>
<dbReference type="InterPro" id="IPR037185">
    <property type="entry name" value="EmrE-like"/>
</dbReference>
<feature type="transmembrane region" description="Helical" evidence="1">
    <location>
        <begin position="222"/>
        <end position="240"/>
    </location>
</feature>
<dbReference type="PANTHER" id="PTHR22911">
    <property type="entry name" value="ACYL-MALONYL CONDENSING ENZYME-RELATED"/>
    <property type="match status" value="1"/>
</dbReference>
<feature type="transmembrane region" description="Helical" evidence="1">
    <location>
        <begin position="134"/>
        <end position="151"/>
    </location>
</feature>
<dbReference type="InterPro" id="IPR000620">
    <property type="entry name" value="EamA_dom"/>
</dbReference>
<dbReference type="SUPFAM" id="SSF103481">
    <property type="entry name" value="Multidrug resistance efflux transporter EmrE"/>
    <property type="match status" value="1"/>
</dbReference>
<feature type="transmembrane region" description="Helical" evidence="1">
    <location>
        <begin position="157"/>
        <end position="177"/>
    </location>
</feature>
<organism evidence="3">
    <name type="scientific">marine metagenome</name>
    <dbReference type="NCBI Taxonomy" id="408172"/>
    <lineage>
        <taxon>unclassified sequences</taxon>
        <taxon>metagenomes</taxon>
        <taxon>ecological metagenomes</taxon>
    </lineage>
</organism>
<feature type="transmembrane region" description="Helical" evidence="1">
    <location>
        <begin position="189"/>
        <end position="210"/>
    </location>
</feature>
<feature type="transmembrane region" description="Helical" evidence="1">
    <location>
        <begin position="44"/>
        <end position="65"/>
    </location>
</feature>
<dbReference type="GO" id="GO:0016020">
    <property type="term" value="C:membrane"/>
    <property type="evidence" value="ECO:0007669"/>
    <property type="project" value="InterPro"/>
</dbReference>
<dbReference type="Pfam" id="PF00892">
    <property type="entry name" value="EamA"/>
    <property type="match status" value="1"/>
</dbReference>
<reference evidence="3" key="1">
    <citation type="submission" date="2018-05" db="EMBL/GenBank/DDBJ databases">
        <authorList>
            <person name="Lanie J.A."/>
            <person name="Ng W.-L."/>
            <person name="Kazmierczak K.M."/>
            <person name="Andrzejewski T.M."/>
            <person name="Davidsen T.M."/>
            <person name="Wayne K.J."/>
            <person name="Tettelin H."/>
            <person name="Glass J.I."/>
            <person name="Rusch D."/>
            <person name="Podicherti R."/>
            <person name="Tsui H.-C.T."/>
            <person name="Winkler M.E."/>
        </authorList>
    </citation>
    <scope>NUCLEOTIDE SEQUENCE</scope>
</reference>
<feature type="transmembrane region" description="Helical" evidence="1">
    <location>
        <begin position="77"/>
        <end position="100"/>
    </location>
</feature>
<feature type="transmembrane region" description="Helical" evidence="1">
    <location>
        <begin position="12"/>
        <end position="38"/>
    </location>
</feature>
<feature type="transmembrane region" description="Helical" evidence="1">
    <location>
        <begin position="278"/>
        <end position="297"/>
    </location>
</feature>